<reference evidence="1 2" key="1">
    <citation type="journal article" date="2023" name="Life. Sci Alliance">
        <title>Evolutionary insights into 3D genome organization and epigenetic landscape of Vigna mungo.</title>
        <authorList>
            <person name="Junaid A."/>
            <person name="Singh B."/>
            <person name="Bhatia S."/>
        </authorList>
    </citation>
    <scope>NUCLEOTIDE SEQUENCE [LARGE SCALE GENOMIC DNA]</scope>
    <source>
        <strain evidence="1">Urdbean</strain>
    </source>
</reference>
<dbReference type="Proteomes" id="UP001374535">
    <property type="component" value="Chromosome 3"/>
</dbReference>
<sequence>MNHKLSHRTIPCNHIVSTLHLPCHVLSIQNFTSYFREVPNHIPPNLASFQNLFFINKHPLDTSKGIFINSEHRTRPYTPILNISLVLVNPTLQLIPQNRFTQKLGL</sequence>
<dbReference type="EMBL" id="CP144698">
    <property type="protein sequence ID" value="WVZ17140.1"/>
    <property type="molecule type" value="Genomic_DNA"/>
</dbReference>
<keyword evidence="2" id="KW-1185">Reference proteome</keyword>
<evidence type="ECO:0000313" key="1">
    <source>
        <dbReference type="EMBL" id="WVZ17140.1"/>
    </source>
</evidence>
<name>A0AAQ3NXG0_VIGMU</name>
<accession>A0AAQ3NXG0</accession>
<proteinExistence type="predicted"/>
<evidence type="ECO:0000313" key="2">
    <source>
        <dbReference type="Proteomes" id="UP001374535"/>
    </source>
</evidence>
<gene>
    <name evidence="1" type="ORF">V8G54_010122</name>
</gene>
<organism evidence="1 2">
    <name type="scientific">Vigna mungo</name>
    <name type="common">Black gram</name>
    <name type="synonym">Phaseolus mungo</name>
    <dbReference type="NCBI Taxonomy" id="3915"/>
    <lineage>
        <taxon>Eukaryota</taxon>
        <taxon>Viridiplantae</taxon>
        <taxon>Streptophyta</taxon>
        <taxon>Embryophyta</taxon>
        <taxon>Tracheophyta</taxon>
        <taxon>Spermatophyta</taxon>
        <taxon>Magnoliopsida</taxon>
        <taxon>eudicotyledons</taxon>
        <taxon>Gunneridae</taxon>
        <taxon>Pentapetalae</taxon>
        <taxon>rosids</taxon>
        <taxon>fabids</taxon>
        <taxon>Fabales</taxon>
        <taxon>Fabaceae</taxon>
        <taxon>Papilionoideae</taxon>
        <taxon>50 kb inversion clade</taxon>
        <taxon>NPAAA clade</taxon>
        <taxon>indigoferoid/millettioid clade</taxon>
        <taxon>Phaseoleae</taxon>
        <taxon>Vigna</taxon>
    </lineage>
</organism>
<dbReference type="AlphaFoldDB" id="A0AAQ3NXG0"/>
<protein>
    <submittedName>
        <fullName evidence="1">Uncharacterized protein</fullName>
    </submittedName>
</protein>